<dbReference type="Proteomes" id="UP000568380">
    <property type="component" value="Unassembled WGS sequence"/>
</dbReference>
<feature type="transmembrane region" description="Helical" evidence="3">
    <location>
        <begin position="201"/>
        <end position="218"/>
    </location>
</feature>
<dbReference type="Pfam" id="PF00135">
    <property type="entry name" value="COesterase"/>
    <property type="match status" value="1"/>
</dbReference>
<dbReference type="InterPro" id="IPR019826">
    <property type="entry name" value="Carboxylesterase_B_AS"/>
</dbReference>
<organism evidence="5 6">
    <name type="scientific">Nonomuraea endophytica</name>
    <dbReference type="NCBI Taxonomy" id="714136"/>
    <lineage>
        <taxon>Bacteria</taxon>
        <taxon>Bacillati</taxon>
        <taxon>Actinomycetota</taxon>
        <taxon>Actinomycetes</taxon>
        <taxon>Streptosporangiales</taxon>
        <taxon>Streptosporangiaceae</taxon>
        <taxon>Nonomuraea</taxon>
    </lineage>
</organism>
<dbReference type="InterPro" id="IPR029058">
    <property type="entry name" value="AB_hydrolase_fold"/>
</dbReference>
<keyword evidence="2 5" id="KW-0378">Hydrolase</keyword>
<keyword evidence="3" id="KW-1133">Transmembrane helix</keyword>
<dbReference type="Pfam" id="PF08592">
    <property type="entry name" value="Anthrone_oxy"/>
    <property type="match status" value="1"/>
</dbReference>
<dbReference type="PANTHER" id="PTHR11559">
    <property type="entry name" value="CARBOXYLESTERASE"/>
    <property type="match status" value="1"/>
</dbReference>
<evidence type="ECO:0000313" key="6">
    <source>
        <dbReference type="Proteomes" id="UP000568380"/>
    </source>
</evidence>
<sequence>MAGDTIRKPANGHRGRKVQGAAVLASGLSAGLLCAFTIAVMPGLAAADDRTFVDAMQQTIIAIENPAFFLIFLGAPVFAAVALVQARRAASAKAAGWIVAGLVFYALTLLITFTVHVPLNYELRDAGDPSRIQDLAAVRDDFVTQWVTWDIVRTLTATAAFCSLIWALVLRGPAGPAERYDGPKADGSGHTRDRATRQRRWRVFAAVLPTAVVSTIVLPPTPPTMMVAADDGGGSADRVLTTGGWVKGEVTPTHRSFLGIPYASPPIGPLRWATPHAAKPWEGLRDATRPGPQCPQLSGSPEPAGSEDCLYVNVTTPREGTGKLPVLVFVYGGGLISGFGAAYDPERMVGREVIVVTFNYRLGALGFLRHPSLRDPYAGNFGLADQQAALRWVRKNVGAFGGDHRNVTLWGQSGGGYSVCAQLAAPAARGLFDKAIVQSAPCGNPMKTKQAADRHGRAFAAELGCANATTAEECLRAKPVRELVRRSDAEELFGRVGRHRADVSWFPVAGTPALPLQPLAAMRLGMAADVPLIHGGTKHELRSLVWMVYDRQGKPVTEAAYPQIVTRLFGQENATRILAHYPARAYPTPSLALATLLTDHGGVAGTCAQLPAIDAAARRAPVYAYEYAQPREPLQGFPFGASHGADLRFFLDNEQEGPPPTTPEEQAFAERLIGYWTAFARTGDPGPGWPAYRSGTSKALSIAMERTGPVNLARTHNCGLWRTMD</sequence>
<dbReference type="InterPro" id="IPR013901">
    <property type="entry name" value="Anthrone_oxy"/>
</dbReference>
<feature type="transmembrane region" description="Helical" evidence="3">
    <location>
        <begin position="21"/>
        <end position="47"/>
    </location>
</feature>
<accession>A0A7W8AEZ9</accession>
<name>A0A7W8AEZ9_9ACTN</name>
<evidence type="ECO:0000259" key="4">
    <source>
        <dbReference type="Pfam" id="PF00135"/>
    </source>
</evidence>
<comment type="similarity">
    <text evidence="1">Belongs to the type-B carboxylesterase/lipase family.</text>
</comment>
<feature type="domain" description="Carboxylesterase type B" evidence="4">
    <location>
        <begin position="238"/>
        <end position="721"/>
    </location>
</feature>
<dbReference type="GO" id="GO:0016787">
    <property type="term" value="F:hydrolase activity"/>
    <property type="evidence" value="ECO:0007669"/>
    <property type="project" value="UniProtKB-KW"/>
</dbReference>
<dbReference type="EC" id="3.1.1.-" evidence="5"/>
<dbReference type="RefSeq" id="WP_184972806.1">
    <property type="nucleotide sequence ID" value="NZ_JACHIN010000018.1"/>
</dbReference>
<dbReference type="EMBL" id="JACHIN010000018">
    <property type="protein sequence ID" value="MBB5083568.1"/>
    <property type="molecule type" value="Genomic_DNA"/>
</dbReference>
<keyword evidence="6" id="KW-1185">Reference proteome</keyword>
<evidence type="ECO:0000256" key="1">
    <source>
        <dbReference type="ARBA" id="ARBA00005964"/>
    </source>
</evidence>
<dbReference type="AlphaFoldDB" id="A0A7W8AEZ9"/>
<feature type="transmembrane region" description="Helical" evidence="3">
    <location>
        <begin position="67"/>
        <end position="84"/>
    </location>
</feature>
<comment type="caution">
    <text evidence="5">The sequence shown here is derived from an EMBL/GenBank/DDBJ whole genome shotgun (WGS) entry which is preliminary data.</text>
</comment>
<dbReference type="PROSITE" id="PS00122">
    <property type="entry name" value="CARBOXYLESTERASE_B_1"/>
    <property type="match status" value="1"/>
</dbReference>
<protein>
    <submittedName>
        <fullName evidence="5">Para-nitrobenzyl esterase</fullName>
        <ecNumber evidence="5">3.1.1.-</ecNumber>
    </submittedName>
</protein>
<feature type="transmembrane region" description="Helical" evidence="3">
    <location>
        <begin position="151"/>
        <end position="170"/>
    </location>
</feature>
<dbReference type="Gene3D" id="3.40.50.1820">
    <property type="entry name" value="alpha/beta hydrolase"/>
    <property type="match status" value="1"/>
</dbReference>
<feature type="transmembrane region" description="Helical" evidence="3">
    <location>
        <begin position="96"/>
        <end position="119"/>
    </location>
</feature>
<keyword evidence="3" id="KW-0812">Transmembrane</keyword>
<evidence type="ECO:0000256" key="2">
    <source>
        <dbReference type="ARBA" id="ARBA00022801"/>
    </source>
</evidence>
<evidence type="ECO:0000256" key="3">
    <source>
        <dbReference type="SAM" id="Phobius"/>
    </source>
</evidence>
<dbReference type="InterPro" id="IPR002018">
    <property type="entry name" value="CarbesteraseB"/>
</dbReference>
<dbReference type="SUPFAM" id="SSF53474">
    <property type="entry name" value="alpha/beta-Hydrolases"/>
    <property type="match status" value="1"/>
</dbReference>
<proteinExistence type="inferred from homology"/>
<evidence type="ECO:0000313" key="5">
    <source>
        <dbReference type="EMBL" id="MBB5083568.1"/>
    </source>
</evidence>
<gene>
    <name evidence="5" type="ORF">HNR40_009073</name>
</gene>
<keyword evidence="3" id="KW-0472">Membrane</keyword>
<dbReference type="InterPro" id="IPR050309">
    <property type="entry name" value="Type-B_Carboxylest/Lipase"/>
</dbReference>
<reference evidence="5 6" key="1">
    <citation type="submission" date="2020-08" db="EMBL/GenBank/DDBJ databases">
        <title>Genomic Encyclopedia of Type Strains, Phase IV (KMG-IV): sequencing the most valuable type-strain genomes for metagenomic binning, comparative biology and taxonomic classification.</title>
        <authorList>
            <person name="Goeker M."/>
        </authorList>
    </citation>
    <scope>NUCLEOTIDE SEQUENCE [LARGE SCALE GENOMIC DNA]</scope>
    <source>
        <strain evidence="5 6">DSM 45385</strain>
    </source>
</reference>